<evidence type="ECO:0000313" key="2">
    <source>
        <dbReference type="EMBL" id="KZT02433.1"/>
    </source>
</evidence>
<dbReference type="Gene3D" id="2.30.30.390">
    <property type="entry name" value="Hemimethylated DNA-binding domain"/>
    <property type="match status" value="1"/>
</dbReference>
<name>A0A165C9G4_9APHY</name>
<keyword evidence="3" id="KW-1185">Reference proteome</keyword>
<proteinExistence type="predicted"/>
<dbReference type="RefSeq" id="XP_040760173.1">
    <property type="nucleotide sequence ID" value="XM_040910926.1"/>
</dbReference>
<evidence type="ECO:0000313" key="3">
    <source>
        <dbReference type="Proteomes" id="UP000076871"/>
    </source>
</evidence>
<dbReference type="OrthoDB" id="28868at2759"/>
<dbReference type="GeneID" id="63827955"/>
<dbReference type="InterPro" id="IPR036047">
    <property type="entry name" value="F-box-like_dom_sf"/>
</dbReference>
<reference evidence="2 3" key="1">
    <citation type="journal article" date="2016" name="Mol. Biol. Evol.">
        <title>Comparative Genomics of Early-Diverging Mushroom-Forming Fungi Provides Insights into the Origins of Lignocellulose Decay Capabilities.</title>
        <authorList>
            <person name="Nagy L.G."/>
            <person name="Riley R."/>
            <person name="Tritt A."/>
            <person name="Adam C."/>
            <person name="Daum C."/>
            <person name="Floudas D."/>
            <person name="Sun H."/>
            <person name="Yadav J.S."/>
            <person name="Pangilinan J."/>
            <person name="Larsson K.H."/>
            <person name="Matsuura K."/>
            <person name="Barry K."/>
            <person name="Labutti K."/>
            <person name="Kuo R."/>
            <person name="Ohm R.A."/>
            <person name="Bhattacharya S.S."/>
            <person name="Shirouzu T."/>
            <person name="Yoshinaga Y."/>
            <person name="Martin F.M."/>
            <person name="Grigoriev I.V."/>
            <person name="Hibbett D.S."/>
        </authorList>
    </citation>
    <scope>NUCLEOTIDE SEQUENCE [LARGE SCALE GENOMIC DNA]</scope>
    <source>
        <strain evidence="2 3">93-53</strain>
    </source>
</reference>
<dbReference type="EMBL" id="KV427652">
    <property type="protein sequence ID" value="KZT02433.1"/>
    <property type="molecule type" value="Genomic_DNA"/>
</dbReference>
<dbReference type="AlphaFoldDB" id="A0A165C9G4"/>
<dbReference type="InParanoid" id="A0A165C9G4"/>
<evidence type="ECO:0000259" key="1">
    <source>
        <dbReference type="Pfam" id="PF08755"/>
    </source>
</evidence>
<dbReference type="InterPro" id="IPR011722">
    <property type="entry name" value="Hemimethylated_DNA-bd_dom"/>
</dbReference>
<dbReference type="STRING" id="1314785.A0A165C9G4"/>
<dbReference type="Proteomes" id="UP000076871">
    <property type="component" value="Unassembled WGS sequence"/>
</dbReference>
<protein>
    <recommendedName>
        <fullName evidence="1">Hemimethylated DNA-binding domain-containing protein</fullName>
    </recommendedName>
</protein>
<dbReference type="InterPro" id="IPR036623">
    <property type="entry name" value="Hemimethylated_DNA-bd_sf"/>
</dbReference>
<accession>A0A165C9G4</accession>
<dbReference type="SUPFAM" id="SSF141255">
    <property type="entry name" value="YccV-like"/>
    <property type="match status" value="1"/>
</dbReference>
<dbReference type="GO" id="GO:0003677">
    <property type="term" value="F:DNA binding"/>
    <property type="evidence" value="ECO:0007669"/>
    <property type="project" value="InterPro"/>
</dbReference>
<organism evidence="2 3">
    <name type="scientific">Laetiporus sulphureus 93-53</name>
    <dbReference type="NCBI Taxonomy" id="1314785"/>
    <lineage>
        <taxon>Eukaryota</taxon>
        <taxon>Fungi</taxon>
        <taxon>Dikarya</taxon>
        <taxon>Basidiomycota</taxon>
        <taxon>Agaricomycotina</taxon>
        <taxon>Agaricomycetes</taxon>
        <taxon>Polyporales</taxon>
        <taxon>Laetiporus</taxon>
    </lineage>
</organism>
<dbReference type="Pfam" id="PF08755">
    <property type="entry name" value="YccV-like"/>
    <property type="match status" value="1"/>
</dbReference>
<gene>
    <name evidence="2" type="ORF">LAESUDRAFT_738725</name>
</gene>
<sequence>MSRPWLPTEVYAHILSFLPAAKDLADESVKTLVACLSANSALRDAALHPGLWEPHYRTRYTECVEEHEAKRRVAVGDNWQKLYVMRREIDRRALALVDEIRLQLQGRHVKAREFVRKYSFDAWDALEVEAELPLPAYFRPASDADIEADMNWEVPHALPRRYWARAVMGVIARHHTLQLWTRLFCYSEDEDAIPFEDALAGLSAFFDKSPRRIPVWLCQLANRCRRVLSDEGFELNSQSPAYDLSGLCVRIRGILWDLGHDFYNLINQFPHSLMGEGPRRTIPMSLMYIFVSICQRLGIRAAPTDCPGKVLCHITPPDSRMGELLFDLCNNTSPYVFHSWDPPSMLLEVGLPADASPDLVRPCRVGATLRRAAMNIMSVHRNQLDSTSPFSERLAWCSYGASCIFLLHSRGNEIWPYTLDSKPLDALVVLTDVVCPALVPEKQAYLEKRCTELVRSDDEFAKTLWPRSQYSNVTFFVGLVVQHVRYKYVGCIIGWHVNLTSAMEVQRFGNNWEQPFYWIITINGAKGYVAESDLTPVRLDRSIARCMFESRTIFGRFFEDVEMNESQHRGRLLPSEELQTLFPEDDSAGALWIATGMADKGKPVIRPLRYY</sequence>
<dbReference type="Gene3D" id="1.20.1280.50">
    <property type="match status" value="1"/>
</dbReference>
<dbReference type="SUPFAM" id="SSF81383">
    <property type="entry name" value="F-box domain"/>
    <property type="match status" value="1"/>
</dbReference>
<feature type="domain" description="Hemimethylated DNA-binding" evidence="1">
    <location>
        <begin position="473"/>
        <end position="543"/>
    </location>
</feature>